<reference evidence="1 2" key="1">
    <citation type="submission" date="2016-11" db="EMBL/GenBank/DDBJ databases">
        <title>Trade-off between light-utilization and light-protection in marine flavobacteria.</title>
        <authorList>
            <person name="Kumagai Y."/>
        </authorList>
    </citation>
    <scope>NUCLEOTIDE SEQUENCE [LARGE SCALE GENOMIC DNA]</scope>
    <source>
        <strain evidence="1 2">ATCC 700397</strain>
    </source>
</reference>
<accession>A0A2S7L256</accession>
<dbReference type="Pfam" id="PF01663">
    <property type="entry name" value="Phosphodiest"/>
    <property type="match status" value="1"/>
</dbReference>
<name>A0A2S7L256_9FLAO</name>
<proteinExistence type="predicted"/>
<dbReference type="Gene3D" id="3.40.720.10">
    <property type="entry name" value="Alkaline Phosphatase, subunit A"/>
    <property type="match status" value="1"/>
</dbReference>
<dbReference type="Proteomes" id="UP000239522">
    <property type="component" value="Unassembled WGS sequence"/>
</dbReference>
<dbReference type="OrthoDB" id="279982at2"/>
<dbReference type="InterPro" id="IPR002591">
    <property type="entry name" value="Phosphodiest/P_Trfase"/>
</dbReference>
<evidence type="ECO:0000313" key="2">
    <source>
        <dbReference type="Proteomes" id="UP000239522"/>
    </source>
</evidence>
<organism evidence="1 2">
    <name type="scientific">Polaribacter filamentus</name>
    <dbReference type="NCBI Taxonomy" id="53483"/>
    <lineage>
        <taxon>Bacteria</taxon>
        <taxon>Pseudomonadati</taxon>
        <taxon>Bacteroidota</taxon>
        <taxon>Flavobacteriia</taxon>
        <taxon>Flavobacteriales</taxon>
        <taxon>Flavobacteriaceae</taxon>
    </lineage>
</organism>
<protein>
    <submittedName>
        <fullName evidence="1">Nucleotide pyrophosphatase</fullName>
    </submittedName>
</protein>
<keyword evidence="2" id="KW-1185">Reference proteome</keyword>
<evidence type="ECO:0000313" key="1">
    <source>
        <dbReference type="EMBL" id="PQB08971.1"/>
    </source>
</evidence>
<dbReference type="EMBL" id="MQUA01000004">
    <property type="protein sequence ID" value="PQB08971.1"/>
    <property type="molecule type" value="Genomic_DNA"/>
</dbReference>
<comment type="caution">
    <text evidence="1">The sequence shown here is derived from an EMBL/GenBank/DDBJ whole genome shotgun (WGS) entry which is preliminary data.</text>
</comment>
<dbReference type="GO" id="GO:0016787">
    <property type="term" value="F:hydrolase activity"/>
    <property type="evidence" value="ECO:0007669"/>
    <property type="project" value="UniProtKB-ARBA"/>
</dbReference>
<sequence>MKLLYYTFLLFPFILCGQNSDLNRSKKVVFIIVDGISYDQLQTAATPHIDRIGKAGNLTEAYVGGTAEDYRKTPTISAVGYNSLLTGTWANKHNVYGNSIKNPNYSYPSIFRLYKDYNPKGTIAVFSSWLDNRTKLVGDGLEATDRIKVDYAYDGLEYDTINYPHDKYGNFMKLIDVHVAKEASKTILEEAPDISWIYLEYTDDIGHEYGDGPHFNAAVTFEDGLIGQIYDAVTQRQKNTNEDWLFVVTTDHGRSLKDGKDHGGQSARERSTWILTNKNNTNSYFKNETPAIVDICPTIIDFLDINVPKNIKRELDGVSLMEPVHAMNLSAKIEEDTLFLTWKALQNHQEKAKIYISPTNLATTKGTDAYTYLGEVEVTKESYQTVIKSIESNFYKVVLETENTTLNYWINK</sequence>
<dbReference type="SUPFAM" id="SSF53649">
    <property type="entry name" value="Alkaline phosphatase-like"/>
    <property type="match status" value="1"/>
</dbReference>
<dbReference type="PANTHER" id="PTHR10151">
    <property type="entry name" value="ECTONUCLEOTIDE PYROPHOSPHATASE/PHOSPHODIESTERASE"/>
    <property type="match status" value="1"/>
</dbReference>
<dbReference type="RefSeq" id="WP_104808190.1">
    <property type="nucleotide sequence ID" value="NZ_MQUA01000004.1"/>
</dbReference>
<dbReference type="AlphaFoldDB" id="A0A2S7L256"/>
<dbReference type="InterPro" id="IPR017850">
    <property type="entry name" value="Alkaline_phosphatase_core_sf"/>
</dbReference>
<dbReference type="PANTHER" id="PTHR10151:SF120">
    <property type="entry name" value="BIS(5'-ADENOSYL)-TRIPHOSPHATASE"/>
    <property type="match status" value="1"/>
</dbReference>
<gene>
    <name evidence="1" type="ORF">BST83_01060</name>
</gene>